<keyword evidence="6" id="KW-0560">Oxidoreductase</keyword>
<evidence type="ECO:0000256" key="2">
    <source>
        <dbReference type="ARBA" id="ARBA00012011"/>
    </source>
</evidence>
<dbReference type="Gene3D" id="1.20.1250.20">
    <property type="entry name" value="MFS general substrate transporter like domains"/>
    <property type="match status" value="2"/>
</dbReference>
<dbReference type="Pfam" id="PF00173">
    <property type="entry name" value="Cyt-b5"/>
    <property type="match status" value="1"/>
</dbReference>
<dbReference type="InterPro" id="IPR050327">
    <property type="entry name" value="Proton-linked_MCT"/>
</dbReference>
<feature type="compositionally biased region" description="Polar residues" evidence="12">
    <location>
        <begin position="522"/>
        <end position="533"/>
    </location>
</feature>
<evidence type="ECO:0000259" key="17">
    <source>
        <dbReference type="PROSITE" id="PS51384"/>
    </source>
</evidence>
<feature type="transmembrane region" description="Helical" evidence="13">
    <location>
        <begin position="181"/>
        <end position="199"/>
    </location>
</feature>
<keyword evidence="7" id="KW-0408">Iron</keyword>
<dbReference type="GO" id="GO:0020037">
    <property type="term" value="F:heme binding"/>
    <property type="evidence" value="ECO:0007669"/>
    <property type="project" value="InterPro"/>
</dbReference>
<dbReference type="Gene3D" id="2.40.30.10">
    <property type="entry name" value="Translation factors"/>
    <property type="match status" value="1"/>
</dbReference>
<evidence type="ECO:0000256" key="1">
    <source>
        <dbReference type="ARBA" id="ARBA00004141"/>
    </source>
</evidence>
<evidence type="ECO:0000256" key="3">
    <source>
        <dbReference type="ARBA" id="ARBA00022339"/>
    </source>
</evidence>
<dbReference type="GO" id="GO:0090524">
    <property type="term" value="F:cytochrome-b5 reductase activity, acting on NADH"/>
    <property type="evidence" value="ECO:0007669"/>
    <property type="project" value="UniProtKB-EC"/>
</dbReference>
<dbReference type="FunFam" id="3.10.120.10:FF:000001">
    <property type="entry name" value="Cytochrome b5 reductase 4"/>
    <property type="match status" value="1"/>
</dbReference>
<sequence length="1058" mass="117088">MKSEKQADGGLRGKSTSRDGGYGWVVCCGTFIVNFVVFGIHNSFGVVYVNLLDDLQLGEMQTASIGAMAMGLNFFFGPISSALCDRFGCRVVSFAGALLSVSGLFLTSFIQEVHKMYVTYGLVWGVGSSFSFVSSIVVLGEYFNKRLALANGIATSGSGVGSLVAGPVINYLLGSVGWKNSMRILSAFAGLLWFAAMIFKPKKNLQSTGQRRERTKLFDTSIWKNKAYVLWVTTVAVFQFGYLIPFIHLVKYAEDLGVPKSKGAWLIGFLSITSTLGRVVFGKISDLKFVNRLYMYQFSIFSIGLTTLLCPLAKNYAGLVSYTLIFGFFDGCFVGQVAVITADVVGHDKLSQAVGNMFGTLAIPMSLGPPLAGWLHEAFGTYDKAFYIAGSVAIFSSLLIFGVNYMIRKQFTEREIEEQLGLKSDTSLSVSEAETASDSAYKDTESKPMLEEEEYVAVNKFCKLHCALRTSKALLVILQIAKLGCSSSNAAKPAADRNAQTRDDENDNNQAAMTAPKINFPAENSPQRAKSSGSLNIRAKVVPLKPGRSLMDWIRLGKSGQDLAGTGGLVQAVTEEELSKHNKEQDAWISIRGRVYNMTPYLEYHPGGIPEIMRGVGRDATDLFDETHKWVNAESMLEKCFIGPLKRSNVVKKAKPSRTGSGNSLNVSSGSLRSHNSLFVPSAQVDGFAVPVPPQKSQDPRYDWYQNEKIITISVFTRKKDVQVEDVILELKGGKEFDAIFLLGEKSFRIHLAFSNLISHQQVRLSGESGKIDILLTKEVAGVQWTELGQGLPGNNSFKLHKERDSRLWDCRVISVDSVTHNCKLFCCEFPNGVIMRIPVGRHIHLTRDVEGMQISRPYTVVLPSLQVDQSEREFDGRRFYLMIKLYPEGTLTPTLNPVVAGDTLQIAEYSGDFKDTRLNEAKEIFLIAAGTGFTPMIRLIRRTVMENSSVEKSVKLLFANRQEKDILWKQQLDELSDIASPRFQVFYTVTQTTPEWEGYEGRVSMEMLLEILPPPPSADTERELFIGVCGPDAFTHHIVSMLKDLSYTGRMIHAFLA</sequence>
<evidence type="ECO:0000256" key="8">
    <source>
        <dbReference type="ARBA" id="ARBA00023027"/>
    </source>
</evidence>
<accession>A0A2B4SDK2</accession>
<feature type="transmembrane region" description="Helical" evidence="13">
    <location>
        <begin position="147"/>
        <end position="169"/>
    </location>
</feature>
<dbReference type="InterPro" id="IPR036400">
    <property type="entry name" value="Cyt_B5-like_heme/steroid_sf"/>
</dbReference>
<dbReference type="STRING" id="50429.A0A2B4SDK2"/>
<feature type="transmembrane region" description="Helical" evidence="13">
    <location>
        <begin position="60"/>
        <end position="79"/>
    </location>
</feature>
<organism evidence="18 19">
    <name type="scientific">Stylophora pistillata</name>
    <name type="common">Smooth cauliflower coral</name>
    <dbReference type="NCBI Taxonomy" id="50429"/>
    <lineage>
        <taxon>Eukaryota</taxon>
        <taxon>Metazoa</taxon>
        <taxon>Cnidaria</taxon>
        <taxon>Anthozoa</taxon>
        <taxon>Hexacorallia</taxon>
        <taxon>Scleractinia</taxon>
        <taxon>Astrocoeniina</taxon>
        <taxon>Pocilloporidae</taxon>
        <taxon>Stylophora</taxon>
    </lineage>
</organism>
<comment type="subcellular location">
    <subcellularLocation>
        <location evidence="1">Membrane</location>
        <topology evidence="1">Multi-pass membrane protein</topology>
    </subcellularLocation>
</comment>
<dbReference type="InterPro" id="IPR039261">
    <property type="entry name" value="FNR_nucleotide-bd"/>
</dbReference>
<feature type="transmembrane region" description="Helical" evidence="13">
    <location>
        <begin position="320"/>
        <end position="341"/>
    </location>
</feature>
<feature type="transmembrane region" description="Helical" evidence="13">
    <location>
        <begin position="353"/>
        <end position="373"/>
    </location>
</feature>
<dbReference type="PANTHER" id="PTHR11360">
    <property type="entry name" value="MONOCARBOXYLATE TRANSPORTER"/>
    <property type="match status" value="1"/>
</dbReference>
<dbReference type="GO" id="GO:0022857">
    <property type="term" value="F:transmembrane transporter activity"/>
    <property type="evidence" value="ECO:0007669"/>
    <property type="project" value="InterPro"/>
</dbReference>
<dbReference type="Pfam" id="PF00175">
    <property type="entry name" value="NAD_binding_1"/>
    <property type="match status" value="1"/>
</dbReference>
<dbReference type="EC" id="1.6.2.2" evidence="2"/>
<dbReference type="SUPFAM" id="SSF63380">
    <property type="entry name" value="Riboflavin synthase domain-like"/>
    <property type="match status" value="1"/>
</dbReference>
<dbReference type="PROSITE" id="PS50255">
    <property type="entry name" value="CYTOCHROME_B5_2"/>
    <property type="match status" value="1"/>
</dbReference>
<feature type="transmembrane region" description="Helical" evidence="13">
    <location>
        <begin position="293"/>
        <end position="314"/>
    </location>
</feature>
<evidence type="ECO:0000259" key="16">
    <source>
        <dbReference type="PROSITE" id="PS51203"/>
    </source>
</evidence>
<dbReference type="InterPro" id="IPR018506">
    <property type="entry name" value="Cyt_B5_heme-BS"/>
</dbReference>
<dbReference type="PROSITE" id="PS00191">
    <property type="entry name" value="CYTOCHROME_B5_1"/>
    <property type="match status" value="1"/>
</dbReference>
<proteinExistence type="predicted"/>
<dbReference type="Gene3D" id="3.10.120.10">
    <property type="entry name" value="Cytochrome b5-like heme/steroid binding domain"/>
    <property type="match status" value="1"/>
</dbReference>
<dbReference type="PANTHER" id="PTHR11360:SF251">
    <property type="entry name" value="MAJOR FACILITATOR SUPERFAMILY (MFS) PROFILE DOMAIN-CONTAINING PROTEIN"/>
    <property type="match status" value="1"/>
</dbReference>
<dbReference type="SMART" id="SM01117">
    <property type="entry name" value="Cyt-b5"/>
    <property type="match status" value="1"/>
</dbReference>
<dbReference type="PROSITE" id="PS50850">
    <property type="entry name" value="MFS"/>
    <property type="match status" value="1"/>
</dbReference>
<dbReference type="PRINTS" id="PR00406">
    <property type="entry name" value="CYTB5RDTASE"/>
</dbReference>
<dbReference type="GO" id="GO:0016020">
    <property type="term" value="C:membrane"/>
    <property type="evidence" value="ECO:0007669"/>
    <property type="project" value="UniProtKB-SubCell"/>
</dbReference>
<evidence type="ECO:0000313" key="18">
    <source>
        <dbReference type="EMBL" id="PFX28754.1"/>
    </source>
</evidence>
<dbReference type="AlphaFoldDB" id="A0A2B4SDK2"/>
<dbReference type="InterPro" id="IPR008333">
    <property type="entry name" value="Cbr1-like_FAD-bd_dom"/>
</dbReference>
<keyword evidence="13" id="KW-0472">Membrane</keyword>
<feature type="transmembrane region" description="Helical" evidence="13">
    <location>
        <begin position="385"/>
        <end position="407"/>
    </location>
</feature>
<evidence type="ECO:0000256" key="13">
    <source>
        <dbReference type="SAM" id="Phobius"/>
    </source>
</evidence>
<feature type="transmembrane region" description="Helical" evidence="13">
    <location>
        <begin position="262"/>
        <end position="281"/>
    </location>
</feature>
<evidence type="ECO:0000256" key="11">
    <source>
        <dbReference type="ARBA" id="ARBA00047682"/>
    </source>
</evidence>
<dbReference type="PROSITE" id="PS51203">
    <property type="entry name" value="CS"/>
    <property type="match status" value="1"/>
</dbReference>
<evidence type="ECO:0000256" key="10">
    <source>
        <dbReference type="ARBA" id="ARBA00031842"/>
    </source>
</evidence>
<feature type="region of interest" description="Disordered" evidence="12">
    <location>
        <begin position="489"/>
        <end position="509"/>
    </location>
</feature>
<feature type="domain" description="FAD-binding FR-type" evidence="17">
    <location>
        <begin position="806"/>
        <end position="917"/>
    </location>
</feature>
<dbReference type="OrthoDB" id="432299at2759"/>
<dbReference type="InterPro" id="IPR001199">
    <property type="entry name" value="Cyt_B5-like_heme/steroid-bd"/>
</dbReference>
<dbReference type="SUPFAM" id="SSF103473">
    <property type="entry name" value="MFS general substrate transporter"/>
    <property type="match status" value="1"/>
</dbReference>
<dbReference type="Gene3D" id="2.60.40.790">
    <property type="match status" value="1"/>
</dbReference>
<feature type="transmembrane region" description="Helical" evidence="13">
    <location>
        <begin position="21"/>
        <end position="40"/>
    </location>
</feature>
<name>A0A2B4SDK2_STYPI</name>
<comment type="catalytic activity">
    <reaction evidence="11">
        <text>2 Fe(III)-[cytochrome b5] + NADH = 2 Fe(II)-[cytochrome b5] + NAD(+) + H(+)</text>
        <dbReference type="Rhea" id="RHEA:46680"/>
        <dbReference type="Rhea" id="RHEA-COMP:10438"/>
        <dbReference type="Rhea" id="RHEA-COMP:10439"/>
        <dbReference type="ChEBI" id="CHEBI:15378"/>
        <dbReference type="ChEBI" id="CHEBI:29033"/>
        <dbReference type="ChEBI" id="CHEBI:29034"/>
        <dbReference type="ChEBI" id="CHEBI:57540"/>
        <dbReference type="ChEBI" id="CHEBI:57945"/>
        <dbReference type="EC" id="1.6.2.2"/>
    </reaction>
</comment>
<keyword evidence="13" id="KW-0812">Transmembrane</keyword>
<reference evidence="19" key="1">
    <citation type="journal article" date="2017" name="bioRxiv">
        <title>Comparative analysis of the genomes of Stylophora pistillata and Acropora digitifera provides evidence for extensive differences between species of corals.</title>
        <authorList>
            <person name="Voolstra C.R."/>
            <person name="Li Y."/>
            <person name="Liew Y.J."/>
            <person name="Baumgarten S."/>
            <person name="Zoccola D."/>
            <person name="Flot J.-F."/>
            <person name="Tambutte S."/>
            <person name="Allemand D."/>
            <person name="Aranda M."/>
        </authorList>
    </citation>
    <scope>NUCLEOTIDE SEQUENCE [LARGE SCALE GENOMIC DNA]</scope>
</reference>
<evidence type="ECO:0000259" key="14">
    <source>
        <dbReference type="PROSITE" id="PS50255"/>
    </source>
</evidence>
<evidence type="ECO:0000256" key="7">
    <source>
        <dbReference type="ARBA" id="ARBA00023004"/>
    </source>
</evidence>
<feature type="domain" description="Major facilitator superfamily (MFS) profile" evidence="15">
    <location>
        <begin position="22"/>
        <end position="408"/>
    </location>
</feature>
<dbReference type="InterPro" id="IPR008978">
    <property type="entry name" value="HSP20-like_chaperone"/>
</dbReference>
<dbReference type="Pfam" id="PF04969">
    <property type="entry name" value="CS"/>
    <property type="match status" value="1"/>
</dbReference>
<dbReference type="CDD" id="cd06183">
    <property type="entry name" value="cyt_b5_reduct_like"/>
    <property type="match status" value="1"/>
</dbReference>
<dbReference type="InterPro" id="IPR017938">
    <property type="entry name" value="Riboflavin_synthase-like_b-brl"/>
</dbReference>
<dbReference type="CDD" id="cd17352">
    <property type="entry name" value="MFS_MCT_SLC16"/>
    <property type="match status" value="1"/>
</dbReference>
<comment type="caution">
    <text evidence="18">The sequence shown here is derived from an EMBL/GenBank/DDBJ whole genome shotgun (WGS) entry which is preliminary data.</text>
</comment>
<evidence type="ECO:0000256" key="12">
    <source>
        <dbReference type="SAM" id="MobiDB-lite"/>
    </source>
</evidence>
<feature type="transmembrane region" description="Helical" evidence="13">
    <location>
        <begin position="91"/>
        <end position="111"/>
    </location>
</feature>
<evidence type="ECO:0000313" key="19">
    <source>
        <dbReference type="Proteomes" id="UP000225706"/>
    </source>
</evidence>
<dbReference type="SUPFAM" id="SSF55856">
    <property type="entry name" value="Cytochrome b5-like heme/steroid binding domain"/>
    <property type="match status" value="1"/>
</dbReference>
<dbReference type="InterPro" id="IPR036259">
    <property type="entry name" value="MFS_trans_sf"/>
</dbReference>
<gene>
    <name evidence="18" type="primary">cyb5r4</name>
    <name evidence="18" type="ORF">AWC38_SpisGene6512</name>
</gene>
<evidence type="ECO:0000256" key="5">
    <source>
        <dbReference type="ARBA" id="ARBA00022723"/>
    </source>
</evidence>
<dbReference type="InterPro" id="IPR017927">
    <property type="entry name" value="FAD-bd_FR_type"/>
</dbReference>
<keyword evidence="13" id="KW-1133">Transmembrane helix</keyword>
<evidence type="ECO:0000256" key="6">
    <source>
        <dbReference type="ARBA" id="ARBA00023002"/>
    </source>
</evidence>
<dbReference type="PROSITE" id="PS51384">
    <property type="entry name" value="FAD_FR"/>
    <property type="match status" value="1"/>
</dbReference>
<dbReference type="Gene3D" id="3.40.50.80">
    <property type="entry name" value="Nucleotide-binding domain of ferredoxin-NADP reductase (FNR) module"/>
    <property type="match status" value="1"/>
</dbReference>
<keyword evidence="8" id="KW-0520">NAD</keyword>
<dbReference type="Pfam" id="PF07690">
    <property type="entry name" value="MFS_1"/>
    <property type="match status" value="1"/>
</dbReference>
<evidence type="ECO:0000256" key="9">
    <source>
        <dbReference type="ARBA" id="ARBA00030883"/>
    </source>
</evidence>
<protein>
    <recommendedName>
        <fullName evidence="3">Cytochrome b5 reductase 4</fullName>
        <ecNumber evidence="2">1.6.2.2</ecNumber>
    </recommendedName>
    <alternativeName>
        <fullName evidence="10">Flavohemoprotein b5/b5R</fullName>
    </alternativeName>
    <alternativeName>
        <fullName evidence="9">cb5/cb5R</fullName>
    </alternativeName>
</protein>
<feature type="transmembrane region" description="Helical" evidence="13">
    <location>
        <begin position="117"/>
        <end position="140"/>
    </location>
</feature>
<dbReference type="EMBL" id="LSMT01000077">
    <property type="protein sequence ID" value="PFX28754.1"/>
    <property type="molecule type" value="Genomic_DNA"/>
</dbReference>
<dbReference type="InterPro" id="IPR020846">
    <property type="entry name" value="MFS_dom"/>
</dbReference>
<dbReference type="SUPFAM" id="SSF49764">
    <property type="entry name" value="HSP20-like chaperones"/>
    <property type="match status" value="1"/>
</dbReference>
<keyword evidence="4" id="KW-0349">Heme</keyword>
<dbReference type="Proteomes" id="UP000225706">
    <property type="component" value="Unassembled WGS sequence"/>
</dbReference>
<evidence type="ECO:0000256" key="4">
    <source>
        <dbReference type="ARBA" id="ARBA00022617"/>
    </source>
</evidence>
<feature type="domain" description="CS" evidence="16">
    <location>
        <begin position="697"/>
        <end position="789"/>
    </location>
</feature>
<dbReference type="FunFam" id="3.40.50.80:FF:000021">
    <property type="entry name" value="Cytochrome b5 reductase 4"/>
    <property type="match status" value="1"/>
</dbReference>
<feature type="domain" description="Cytochrome b5 heme-binding" evidence="14">
    <location>
        <begin position="570"/>
        <end position="646"/>
    </location>
</feature>
<dbReference type="InterPro" id="IPR011701">
    <property type="entry name" value="MFS"/>
</dbReference>
<feature type="transmembrane region" description="Helical" evidence="13">
    <location>
        <begin position="228"/>
        <end position="250"/>
    </location>
</feature>
<dbReference type="Pfam" id="PF00970">
    <property type="entry name" value="FAD_binding_6"/>
    <property type="match status" value="1"/>
</dbReference>
<dbReference type="InterPro" id="IPR001433">
    <property type="entry name" value="OxRdtase_FAD/NAD-bd"/>
</dbReference>
<keyword evidence="19" id="KW-1185">Reference proteome</keyword>
<feature type="region of interest" description="Disordered" evidence="12">
    <location>
        <begin position="514"/>
        <end position="533"/>
    </location>
</feature>
<dbReference type="InterPro" id="IPR007052">
    <property type="entry name" value="CS_dom"/>
</dbReference>
<dbReference type="SUPFAM" id="SSF52343">
    <property type="entry name" value="Ferredoxin reductase-like, C-terminal NADP-linked domain"/>
    <property type="match status" value="1"/>
</dbReference>
<evidence type="ECO:0000259" key="15">
    <source>
        <dbReference type="PROSITE" id="PS50850"/>
    </source>
</evidence>
<keyword evidence="5" id="KW-0479">Metal-binding</keyword>
<dbReference type="GO" id="GO:0046872">
    <property type="term" value="F:metal ion binding"/>
    <property type="evidence" value="ECO:0007669"/>
    <property type="project" value="UniProtKB-KW"/>
</dbReference>